<name>A0A9X7MYX1_PSEDE</name>
<evidence type="ECO:0000256" key="1">
    <source>
        <dbReference type="SAM" id="SignalP"/>
    </source>
</evidence>
<protein>
    <recommendedName>
        <fullName evidence="4">Tetratricopeptide repeat protein</fullName>
    </recommendedName>
</protein>
<reference evidence="2 3" key="1">
    <citation type="submission" date="2019-09" db="EMBL/GenBank/DDBJ databases">
        <title>Prosopis cineraria nodule microbiome.</title>
        <authorList>
            <person name="Chaluvadi S.R."/>
            <person name="Ali R."/>
            <person name="Wang X."/>
        </authorList>
    </citation>
    <scope>NUCLEOTIDE SEQUENCE [LARGE SCALE GENOMIC DNA]</scope>
    <source>
        <strain evidence="2 3">BG1</strain>
    </source>
</reference>
<keyword evidence="3" id="KW-1185">Reference proteome</keyword>
<feature type="chain" id="PRO_5040818291" description="Tetratricopeptide repeat protein" evidence="1">
    <location>
        <begin position="19"/>
        <end position="294"/>
    </location>
</feature>
<dbReference type="InterPro" id="IPR011990">
    <property type="entry name" value="TPR-like_helical_dom_sf"/>
</dbReference>
<dbReference type="EMBL" id="CP043626">
    <property type="protein sequence ID" value="QEY72152.1"/>
    <property type="molecule type" value="Genomic_DNA"/>
</dbReference>
<organism evidence="2 3">
    <name type="scientific">Pseudomonas denitrificans</name>
    <dbReference type="NCBI Taxonomy" id="43306"/>
    <lineage>
        <taxon>Bacteria</taxon>
        <taxon>Pseudomonadati</taxon>
        <taxon>Pseudomonadota</taxon>
        <taxon>Gammaproteobacteria</taxon>
        <taxon>Pseudomonadales</taxon>
        <taxon>Pseudomonadaceae</taxon>
        <taxon>Halopseudomonas</taxon>
    </lineage>
</organism>
<keyword evidence="1" id="KW-0732">Signal</keyword>
<dbReference type="Gene3D" id="1.25.40.10">
    <property type="entry name" value="Tetratricopeptide repeat domain"/>
    <property type="match status" value="1"/>
</dbReference>
<dbReference type="AlphaFoldDB" id="A0A9X7MYX1"/>
<dbReference type="Proteomes" id="UP000326659">
    <property type="component" value="Chromosome"/>
</dbReference>
<dbReference type="OrthoDB" id="7032870at2"/>
<dbReference type="SUPFAM" id="SSF48452">
    <property type="entry name" value="TPR-like"/>
    <property type="match status" value="1"/>
</dbReference>
<accession>A0A9X7MYX1</accession>
<feature type="signal peptide" evidence="1">
    <location>
        <begin position="1"/>
        <end position="18"/>
    </location>
</feature>
<gene>
    <name evidence="2" type="ORF">F1C79_11330</name>
</gene>
<dbReference type="RefSeq" id="WP_151187474.1">
    <property type="nucleotide sequence ID" value="NZ_CP043626.1"/>
</dbReference>
<sequence>MKNLYAFIILILSSTLYAAEFKLEPSFGEMDKISLSNAETEGWNGVISGTLRSRASNRTTTIRNICESEGGWPQLTGVITESTTNEDFLAILCRYNINHSGLGIVGTLFTPKIFQYRDKEIKERPDISEALSGYEGTSENGDESYYFYKDNGILRRKILLTSRNITSDNLSLSRDIAVDLLRRENNAAVASYISSDRITQLIKIAPINSKNASLYNDIAYSLSQAGEKKRAIKLMLDIEKIAPERAPLLLNIADNLWESDPKRAKTYYERYISKMKSMGTERKIPPRVIERTGE</sequence>
<evidence type="ECO:0000313" key="2">
    <source>
        <dbReference type="EMBL" id="QEY72152.1"/>
    </source>
</evidence>
<proteinExistence type="predicted"/>
<evidence type="ECO:0000313" key="3">
    <source>
        <dbReference type="Proteomes" id="UP000326659"/>
    </source>
</evidence>
<dbReference type="KEGG" id="pden:F1C79_11330"/>
<evidence type="ECO:0008006" key="4">
    <source>
        <dbReference type="Google" id="ProtNLM"/>
    </source>
</evidence>